<proteinExistence type="predicted"/>
<dbReference type="EMBL" id="KN819585">
    <property type="protein sequence ID" value="KIJ08632.1"/>
    <property type="molecule type" value="Genomic_DNA"/>
</dbReference>
<dbReference type="AlphaFoldDB" id="A0A0C9TLL0"/>
<keyword evidence="1" id="KW-0175">Coiled coil</keyword>
<name>A0A0C9TLL0_PAXIN</name>
<sequence length="423" mass="47293">MFENMFDMIAESAEVALAREEYRKALEGLRAQVLTTPEEGSPEEQETWAKEWHRKVQRLTASLASDVLRGIGLGVPAEDEAVFIQMHGVCATWRAEAAQRAEEEKQQVAREREEVAAEAEAHVREAVCARQEEMARERERAAEEVGMGEPVDEVDEENEEAGEEGASAAMVVSPVATPTKKVKTHDPRLTVVVPPRKRQFTEAFHKGGKDFEPEDLLEGNEVTAATAREELKGRPQHVVGDLVRRGVEWWEACVDKRRKVCWGEDKRALREREMSEHSGISKGKAKAINRPGELEQGVSGPSNSSTSAHPWLYPVPMTSISRDVVEADLLPEDGRSVITNQKLNALVRILGRLTTQGSFIEAQVQNLKAWAMDLNVEVRDVQETHGKYSHQLEYAAAQLGTVLREAKEFPVEEEEESGWEEGE</sequence>
<accession>A0A0C9TLL0</accession>
<organism evidence="2 3">
    <name type="scientific">Paxillus involutus ATCC 200175</name>
    <dbReference type="NCBI Taxonomy" id="664439"/>
    <lineage>
        <taxon>Eukaryota</taxon>
        <taxon>Fungi</taxon>
        <taxon>Dikarya</taxon>
        <taxon>Basidiomycota</taxon>
        <taxon>Agaricomycotina</taxon>
        <taxon>Agaricomycetes</taxon>
        <taxon>Agaricomycetidae</taxon>
        <taxon>Boletales</taxon>
        <taxon>Paxilineae</taxon>
        <taxon>Paxillaceae</taxon>
        <taxon>Paxillus</taxon>
    </lineage>
</organism>
<protein>
    <submittedName>
        <fullName evidence="2">Uncharacterized protein</fullName>
    </submittedName>
</protein>
<evidence type="ECO:0000313" key="2">
    <source>
        <dbReference type="EMBL" id="KIJ08632.1"/>
    </source>
</evidence>
<dbReference type="HOGENOM" id="CLU_046884_1_0_1"/>
<evidence type="ECO:0000256" key="1">
    <source>
        <dbReference type="SAM" id="Coils"/>
    </source>
</evidence>
<keyword evidence="3" id="KW-1185">Reference proteome</keyword>
<reference evidence="2 3" key="1">
    <citation type="submission" date="2014-06" db="EMBL/GenBank/DDBJ databases">
        <authorList>
            <consortium name="DOE Joint Genome Institute"/>
            <person name="Kuo A."/>
            <person name="Kohler A."/>
            <person name="Nagy L.G."/>
            <person name="Floudas D."/>
            <person name="Copeland A."/>
            <person name="Barry K.W."/>
            <person name="Cichocki N."/>
            <person name="Veneault-Fourrey C."/>
            <person name="LaButti K."/>
            <person name="Lindquist E.A."/>
            <person name="Lipzen A."/>
            <person name="Lundell T."/>
            <person name="Morin E."/>
            <person name="Murat C."/>
            <person name="Sun H."/>
            <person name="Tunlid A."/>
            <person name="Henrissat B."/>
            <person name="Grigoriev I.V."/>
            <person name="Hibbett D.S."/>
            <person name="Martin F."/>
            <person name="Nordberg H.P."/>
            <person name="Cantor M.N."/>
            <person name="Hua S.X."/>
        </authorList>
    </citation>
    <scope>NUCLEOTIDE SEQUENCE [LARGE SCALE GENOMIC DNA]</scope>
    <source>
        <strain evidence="2 3">ATCC 200175</strain>
    </source>
</reference>
<dbReference type="Proteomes" id="UP000053647">
    <property type="component" value="Unassembled WGS sequence"/>
</dbReference>
<reference evidence="3" key="2">
    <citation type="submission" date="2015-01" db="EMBL/GenBank/DDBJ databases">
        <title>Evolutionary Origins and Diversification of the Mycorrhizal Mutualists.</title>
        <authorList>
            <consortium name="DOE Joint Genome Institute"/>
            <consortium name="Mycorrhizal Genomics Consortium"/>
            <person name="Kohler A."/>
            <person name="Kuo A."/>
            <person name="Nagy L.G."/>
            <person name="Floudas D."/>
            <person name="Copeland A."/>
            <person name="Barry K.W."/>
            <person name="Cichocki N."/>
            <person name="Veneault-Fourrey C."/>
            <person name="LaButti K."/>
            <person name="Lindquist E.A."/>
            <person name="Lipzen A."/>
            <person name="Lundell T."/>
            <person name="Morin E."/>
            <person name="Murat C."/>
            <person name="Riley R."/>
            <person name="Ohm R."/>
            <person name="Sun H."/>
            <person name="Tunlid A."/>
            <person name="Henrissat B."/>
            <person name="Grigoriev I.V."/>
            <person name="Hibbett D.S."/>
            <person name="Martin F."/>
        </authorList>
    </citation>
    <scope>NUCLEOTIDE SEQUENCE [LARGE SCALE GENOMIC DNA]</scope>
    <source>
        <strain evidence="3">ATCC 200175</strain>
    </source>
</reference>
<feature type="coiled-coil region" evidence="1">
    <location>
        <begin position="94"/>
        <end position="125"/>
    </location>
</feature>
<evidence type="ECO:0000313" key="3">
    <source>
        <dbReference type="Proteomes" id="UP000053647"/>
    </source>
</evidence>
<gene>
    <name evidence="2" type="ORF">PAXINDRAFT_18250</name>
</gene>